<feature type="domain" description="DUF302" evidence="1">
    <location>
        <begin position="35"/>
        <end position="98"/>
    </location>
</feature>
<dbReference type="PIRSF" id="PIRSF021774">
    <property type="entry name" value="UCP021774"/>
    <property type="match status" value="1"/>
</dbReference>
<name>A0A916Y3Y9_9SPHN</name>
<dbReference type="PANTHER" id="PTHR38342">
    <property type="entry name" value="SLR5037 PROTEIN"/>
    <property type="match status" value="1"/>
</dbReference>
<dbReference type="Pfam" id="PF03625">
    <property type="entry name" value="DUF302"/>
    <property type="match status" value="1"/>
</dbReference>
<dbReference type="SUPFAM" id="SSF103247">
    <property type="entry name" value="TT1751-like"/>
    <property type="match status" value="1"/>
</dbReference>
<sequence>MSYYIAKTLPVTLEEAIDLTEAALKKEGFGVLTKIDIASTLKEKIGADFRPYTILGACNPKLAYEALQVEDKVGLMLPCNVIVQDAGDGRSEVAAIDPVASMQAIENDDLLKAASEVRAKLERVIAGL</sequence>
<dbReference type="CDD" id="cd14797">
    <property type="entry name" value="DUF302"/>
    <property type="match status" value="1"/>
</dbReference>
<evidence type="ECO:0000313" key="3">
    <source>
        <dbReference type="Proteomes" id="UP000598997"/>
    </source>
</evidence>
<dbReference type="InterPro" id="IPR005180">
    <property type="entry name" value="DUF302"/>
</dbReference>
<comment type="caution">
    <text evidence="2">The sequence shown here is derived from an EMBL/GenBank/DDBJ whole genome shotgun (WGS) entry which is preliminary data.</text>
</comment>
<dbReference type="InterPro" id="IPR035923">
    <property type="entry name" value="TT1751-like_sf"/>
</dbReference>
<organism evidence="2 3">
    <name type="scientific">Croceicoccus pelagius</name>
    <dbReference type="NCBI Taxonomy" id="1703341"/>
    <lineage>
        <taxon>Bacteria</taxon>
        <taxon>Pseudomonadati</taxon>
        <taxon>Pseudomonadota</taxon>
        <taxon>Alphaproteobacteria</taxon>
        <taxon>Sphingomonadales</taxon>
        <taxon>Erythrobacteraceae</taxon>
        <taxon>Croceicoccus</taxon>
    </lineage>
</organism>
<protein>
    <recommendedName>
        <fullName evidence="1">DUF302 domain-containing protein</fullName>
    </recommendedName>
</protein>
<evidence type="ECO:0000259" key="1">
    <source>
        <dbReference type="Pfam" id="PF03625"/>
    </source>
</evidence>
<dbReference type="EMBL" id="BMIO01000001">
    <property type="protein sequence ID" value="GGD30053.1"/>
    <property type="molecule type" value="Genomic_DNA"/>
</dbReference>
<keyword evidence="3" id="KW-1185">Reference proteome</keyword>
<proteinExistence type="predicted"/>
<dbReference type="OrthoDB" id="9791067at2"/>
<gene>
    <name evidence="2" type="ORF">GCM10010989_00130</name>
</gene>
<dbReference type="InterPro" id="IPR016796">
    <property type="entry name" value="UCP021774"/>
</dbReference>
<accession>A0A916Y3Y9</accession>
<evidence type="ECO:0000313" key="2">
    <source>
        <dbReference type="EMBL" id="GGD30053.1"/>
    </source>
</evidence>
<dbReference type="Proteomes" id="UP000598997">
    <property type="component" value="Unassembled WGS sequence"/>
</dbReference>
<dbReference type="Gene3D" id="3.30.310.70">
    <property type="entry name" value="TT1751-like domain"/>
    <property type="match status" value="1"/>
</dbReference>
<reference evidence="2 3" key="1">
    <citation type="journal article" date="2014" name="Int. J. Syst. Evol. Microbiol.">
        <title>Complete genome sequence of Corynebacterium casei LMG S-19264T (=DSM 44701T), isolated from a smear-ripened cheese.</title>
        <authorList>
            <consortium name="US DOE Joint Genome Institute (JGI-PGF)"/>
            <person name="Walter F."/>
            <person name="Albersmeier A."/>
            <person name="Kalinowski J."/>
            <person name="Ruckert C."/>
        </authorList>
    </citation>
    <scope>NUCLEOTIDE SEQUENCE [LARGE SCALE GENOMIC DNA]</scope>
    <source>
        <strain evidence="2 3">CGMCC 1.15358</strain>
    </source>
</reference>
<dbReference type="AlphaFoldDB" id="A0A916Y3Y9"/>
<dbReference type="PANTHER" id="PTHR38342:SF1">
    <property type="entry name" value="SLR5037 PROTEIN"/>
    <property type="match status" value="1"/>
</dbReference>